<dbReference type="Proteomes" id="UP001329430">
    <property type="component" value="Chromosome 8"/>
</dbReference>
<protein>
    <recommendedName>
        <fullName evidence="5">Protein-lysine N-methyltransferase RI129_010882</fullName>
        <ecNumber evidence="5">2.1.1.-</ecNumber>
    </recommendedName>
</protein>
<evidence type="ECO:0000313" key="8">
    <source>
        <dbReference type="Proteomes" id="UP001329430"/>
    </source>
</evidence>
<comment type="function">
    <text evidence="5">S-adenosyl-L-methionine-dependent protein-lysine N-methyltransferase that methylates elongation factor 1-alpha.</text>
</comment>
<dbReference type="InterPro" id="IPR026635">
    <property type="entry name" value="Efm4/METTL10"/>
</dbReference>
<dbReference type="Gene3D" id="3.40.50.150">
    <property type="entry name" value="Vaccinia Virus protein VP39"/>
    <property type="match status" value="1"/>
</dbReference>
<sequence length="211" mass="24021">MFEELEQSEFGTQEYWEKVYRSEVRNFRNHGDVGEVWFGEDIADRIVKWIEDNVSKSSHILDVGCGNGMLLVQLSRTGYLNLNGMDYSKDAITLAREVSSHYQASINYSVVDILSNIAYNDNYNVVIDKGTYDAISLSGEAKKKRDLYIKNIHKCLSDDGLLVITSCNWTKDELIHQFDTHFHLHDVIPTPQFKFGGSVGSVVSCIILKKK</sequence>
<dbReference type="InterPro" id="IPR025714">
    <property type="entry name" value="Methyltranfer_dom"/>
</dbReference>
<keyword evidence="3 5" id="KW-0808">Transferase</keyword>
<dbReference type="Pfam" id="PF13847">
    <property type="entry name" value="Methyltransf_31"/>
    <property type="match status" value="1"/>
</dbReference>
<keyword evidence="8" id="KW-1185">Reference proteome</keyword>
<comment type="subcellular location">
    <subcellularLocation>
        <location evidence="5">Cytoplasm</location>
    </subcellularLocation>
</comment>
<proteinExistence type="inferred from homology"/>
<keyword evidence="2 5" id="KW-0489">Methyltransferase</keyword>
<evidence type="ECO:0000256" key="4">
    <source>
        <dbReference type="ARBA" id="ARBA00022691"/>
    </source>
</evidence>
<comment type="similarity">
    <text evidence="5">Belongs to the class I-like SAM-binding methyltransferase superfamily. EFM4 family.</text>
</comment>
<dbReference type="EMBL" id="JAVRBK010000008">
    <property type="protein sequence ID" value="KAK5640071.1"/>
    <property type="molecule type" value="Genomic_DNA"/>
</dbReference>
<dbReference type="CDD" id="cd02440">
    <property type="entry name" value="AdoMet_MTases"/>
    <property type="match status" value="1"/>
</dbReference>
<evidence type="ECO:0000256" key="3">
    <source>
        <dbReference type="ARBA" id="ARBA00022679"/>
    </source>
</evidence>
<feature type="domain" description="Methyltransferase" evidence="6">
    <location>
        <begin position="56"/>
        <end position="181"/>
    </location>
</feature>
<reference evidence="7 8" key="1">
    <citation type="journal article" date="2024" name="Insects">
        <title>An Improved Chromosome-Level Genome Assembly of the Firefly Pyrocoelia pectoralis.</title>
        <authorList>
            <person name="Fu X."/>
            <person name="Meyer-Rochow V.B."/>
            <person name="Ballantyne L."/>
            <person name="Zhu X."/>
        </authorList>
    </citation>
    <scope>NUCLEOTIDE SEQUENCE [LARGE SCALE GENOMIC DNA]</scope>
    <source>
        <strain evidence="7">XCY_ONT2</strain>
    </source>
</reference>
<comment type="caution">
    <text evidence="7">The sequence shown here is derived from an EMBL/GenBank/DDBJ whole genome shotgun (WGS) entry which is preliminary data.</text>
</comment>
<dbReference type="InterPro" id="IPR029063">
    <property type="entry name" value="SAM-dependent_MTases_sf"/>
</dbReference>
<keyword evidence="4 5" id="KW-0949">S-adenosyl-L-methionine</keyword>
<evidence type="ECO:0000313" key="7">
    <source>
        <dbReference type="EMBL" id="KAK5640071.1"/>
    </source>
</evidence>
<dbReference type="GO" id="GO:0005737">
    <property type="term" value="C:cytoplasm"/>
    <property type="evidence" value="ECO:0007669"/>
    <property type="project" value="UniProtKB-SubCell"/>
</dbReference>
<dbReference type="EC" id="2.1.1.-" evidence="5"/>
<dbReference type="PANTHER" id="PTHR12843:SF5">
    <property type="entry name" value="EEF1A LYSINE METHYLTRANSFERASE 2"/>
    <property type="match status" value="1"/>
</dbReference>
<dbReference type="HAMAP" id="MF_03188">
    <property type="entry name" value="Methyltr_EFM4"/>
    <property type="match status" value="1"/>
</dbReference>
<evidence type="ECO:0000256" key="2">
    <source>
        <dbReference type="ARBA" id="ARBA00022603"/>
    </source>
</evidence>
<evidence type="ECO:0000256" key="5">
    <source>
        <dbReference type="HAMAP-Rule" id="MF_03188"/>
    </source>
</evidence>
<dbReference type="SUPFAM" id="SSF53335">
    <property type="entry name" value="S-adenosyl-L-methionine-dependent methyltransferases"/>
    <property type="match status" value="1"/>
</dbReference>
<keyword evidence="1 5" id="KW-0963">Cytoplasm</keyword>
<evidence type="ECO:0000256" key="1">
    <source>
        <dbReference type="ARBA" id="ARBA00022490"/>
    </source>
</evidence>
<dbReference type="AlphaFoldDB" id="A0AAN7ZGV1"/>
<gene>
    <name evidence="7" type="ORF">RI129_010882</name>
</gene>
<evidence type="ECO:0000259" key="6">
    <source>
        <dbReference type="Pfam" id="PF13847"/>
    </source>
</evidence>
<organism evidence="7 8">
    <name type="scientific">Pyrocoelia pectoralis</name>
    <dbReference type="NCBI Taxonomy" id="417401"/>
    <lineage>
        <taxon>Eukaryota</taxon>
        <taxon>Metazoa</taxon>
        <taxon>Ecdysozoa</taxon>
        <taxon>Arthropoda</taxon>
        <taxon>Hexapoda</taxon>
        <taxon>Insecta</taxon>
        <taxon>Pterygota</taxon>
        <taxon>Neoptera</taxon>
        <taxon>Endopterygota</taxon>
        <taxon>Coleoptera</taxon>
        <taxon>Polyphaga</taxon>
        <taxon>Elateriformia</taxon>
        <taxon>Elateroidea</taxon>
        <taxon>Lampyridae</taxon>
        <taxon>Lampyrinae</taxon>
        <taxon>Pyrocoelia</taxon>
    </lineage>
</organism>
<dbReference type="GO" id="GO:0032259">
    <property type="term" value="P:methylation"/>
    <property type="evidence" value="ECO:0007669"/>
    <property type="project" value="UniProtKB-KW"/>
</dbReference>
<dbReference type="GO" id="GO:0016279">
    <property type="term" value="F:protein-lysine N-methyltransferase activity"/>
    <property type="evidence" value="ECO:0007669"/>
    <property type="project" value="UniProtKB-UniRule"/>
</dbReference>
<dbReference type="PANTHER" id="PTHR12843">
    <property type="entry name" value="PROTEIN-LYSINE N-METHYLTRANSFERASE METTL10"/>
    <property type="match status" value="1"/>
</dbReference>
<accession>A0AAN7ZGV1</accession>
<name>A0AAN7ZGV1_9COLE</name>